<evidence type="ECO:0000256" key="1">
    <source>
        <dbReference type="ARBA" id="ARBA00007238"/>
    </source>
</evidence>
<keyword evidence="3 4" id="KW-0456">Lyase</keyword>
<dbReference type="OrthoDB" id="9806955at2"/>
<keyword evidence="2" id="KW-0369">Histidine metabolism</keyword>
<dbReference type="PANTHER" id="PTHR10362">
    <property type="entry name" value="HISTIDINE AMMONIA-LYASE"/>
    <property type="match status" value="1"/>
</dbReference>
<comment type="caution">
    <text evidence="4">The sequence shown here is derived from an EMBL/GenBank/DDBJ whole genome shotgun (WGS) entry which is preliminary data.</text>
</comment>
<dbReference type="PROSITE" id="PS00488">
    <property type="entry name" value="PAL_HISTIDASE"/>
    <property type="match status" value="1"/>
</dbReference>
<dbReference type="EMBL" id="VOKX01000016">
    <property type="protein sequence ID" value="KAB7847318.1"/>
    <property type="molecule type" value="Genomic_DNA"/>
</dbReference>
<dbReference type="SUPFAM" id="SSF48557">
    <property type="entry name" value="L-aspartase-like"/>
    <property type="match status" value="1"/>
</dbReference>
<dbReference type="GO" id="GO:0009800">
    <property type="term" value="P:cinnamic acid biosynthetic process"/>
    <property type="evidence" value="ECO:0007669"/>
    <property type="project" value="UniProtKB-ARBA"/>
</dbReference>
<evidence type="ECO:0000313" key="4">
    <source>
        <dbReference type="EMBL" id="KAB7847318.1"/>
    </source>
</evidence>
<dbReference type="InterPro" id="IPR001106">
    <property type="entry name" value="Aromatic_Lyase"/>
</dbReference>
<protein>
    <submittedName>
        <fullName evidence="4">Aromatic amino acid lyase</fullName>
    </submittedName>
</protein>
<dbReference type="AlphaFoldDB" id="A0A5N5WBL5"/>
<accession>A0A5N5WBL5</accession>
<dbReference type="GO" id="GO:0051289">
    <property type="term" value="P:protein homotetramerization"/>
    <property type="evidence" value="ECO:0007669"/>
    <property type="project" value="UniProtKB-ARBA"/>
</dbReference>
<dbReference type="FunFam" id="1.20.200.10:FF:000012">
    <property type="entry name" value="Tyrosine ammonia-lyase"/>
    <property type="match status" value="1"/>
</dbReference>
<dbReference type="InterPro" id="IPR022313">
    <property type="entry name" value="Phe/His_NH3-lyase_AS"/>
</dbReference>
<dbReference type="GO" id="GO:0045548">
    <property type="term" value="F:phenylalanine ammonia-lyase activity"/>
    <property type="evidence" value="ECO:0007669"/>
    <property type="project" value="UniProtKB-ARBA"/>
</dbReference>
<gene>
    <name evidence="4" type="ORF">FRZ00_11010</name>
</gene>
<proteinExistence type="inferred from homology"/>
<sequence length="543" mass="56964">MGSDALRADEVADFARRPEGREIRLDPAAGERMAAAHRVKDGLVASGQPVYGVTTGFGDSCGRHIGPAKAAALQRNLISGHLAGSGDPAPADVTRATMLIRANCLARGYSGVRVALVELLADCLREDILPLIPERGSVGASGDLVPLAYLADMLTGNGRVLHRGEPRSAAAALRRAGLTPVELAPKEGLALINGTSFMSGYAVAAVRAARELAVVADLCTALTAEAVRASSGPFEPFLHTQKPHPGQVASAARIRRLLAGSKLTVEHQERVGTNPRLGGAGYQMLRTGLQDRYSVRCAPHVTGVLNDTLDWVTGWLDTEINSTNDNPLFDPVAGEVHHGGNFYGGHVGQAMDALKLAVANVGDLLDRQVALVVDEKSNQGLTANLVRPTDDTDADAGIHHGFKAAQIACSSLAAEALKNSAPATAFSRSTESHNQDKVSMASIAARDARRTVELVENIAAIALAALCQAVDLRGPDRMAPATRTARDLVRTVTPFVDRDRRLDTDLAGLVGLIRSGRLTAPLAAPDAEAADGLPAQQGRPRAH</sequence>
<keyword evidence="5" id="KW-1185">Reference proteome</keyword>
<name>A0A5N5WBL5_STRMB</name>
<organism evidence="4 5">
    <name type="scientific">Streptomyces mobaraensis</name>
    <name type="common">Streptoverticillium mobaraense</name>
    <dbReference type="NCBI Taxonomy" id="35621"/>
    <lineage>
        <taxon>Bacteria</taxon>
        <taxon>Bacillati</taxon>
        <taxon>Actinomycetota</taxon>
        <taxon>Actinomycetes</taxon>
        <taxon>Kitasatosporales</taxon>
        <taxon>Streptomycetaceae</taxon>
        <taxon>Streptomyces</taxon>
    </lineage>
</organism>
<evidence type="ECO:0000256" key="3">
    <source>
        <dbReference type="ARBA" id="ARBA00023239"/>
    </source>
</evidence>
<dbReference type="InterPro" id="IPR008948">
    <property type="entry name" value="L-Aspartase-like"/>
</dbReference>
<dbReference type="CDD" id="cd00332">
    <property type="entry name" value="PAL-HAL"/>
    <property type="match status" value="1"/>
</dbReference>
<dbReference type="Pfam" id="PF00221">
    <property type="entry name" value="Lyase_aromatic"/>
    <property type="match status" value="1"/>
</dbReference>
<dbReference type="InterPro" id="IPR024083">
    <property type="entry name" value="Fumarase/histidase_N"/>
</dbReference>
<dbReference type="FunFam" id="1.10.275.10:FF:000005">
    <property type="entry name" value="Histidine ammonia-lyase"/>
    <property type="match status" value="1"/>
</dbReference>
<reference evidence="4 5" key="1">
    <citation type="journal article" date="2019" name="Microb. Cell Fact.">
        <title>Exploring novel herbicidin analogues by transcriptional regulator overexpression and MS/MS molecular networking.</title>
        <authorList>
            <person name="Shi Y."/>
            <person name="Gu R."/>
            <person name="Li Y."/>
            <person name="Wang X."/>
            <person name="Ren W."/>
            <person name="Li X."/>
            <person name="Wang L."/>
            <person name="Xie Y."/>
            <person name="Hong B."/>
        </authorList>
    </citation>
    <scope>NUCLEOTIDE SEQUENCE [LARGE SCALE GENOMIC DNA]</scope>
    <source>
        <strain evidence="4 5">US-43</strain>
    </source>
</reference>
<comment type="similarity">
    <text evidence="1">Belongs to the PAL/histidase family.</text>
</comment>
<evidence type="ECO:0000256" key="2">
    <source>
        <dbReference type="ARBA" id="ARBA00022808"/>
    </source>
</evidence>
<dbReference type="Proteomes" id="UP000327000">
    <property type="component" value="Unassembled WGS sequence"/>
</dbReference>
<dbReference type="Gene3D" id="1.20.200.10">
    <property type="entry name" value="Fumarase/aspartase (Central domain)"/>
    <property type="match status" value="1"/>
</dbReference>
<evidence type="ECO:0000313" key="5">
    <source>
        <dbReference type="Proteomes" id="UP000327000"/>
    </source>
</evidence>
<dbReference type="GO" id="GO:0006547">
    <property type="term" value="P:L-histidine metabolic process"/>
    <property type="evidence" value="ECO:0007669"/>
    <property type="project" value="UniProtKB-KW"/>
</dbReference>
<dbReference type="Gene3D" id="1.10.275.10">
    <property type="entry name" value="Fumarase/aspartase (N-terminal domain)"/>
    <property type="match status" value="1"/>
</dbReference>